<feature type="region of interest" description="Disordered" evidence="2">
    <location>
        <begin position="497"/>
        <end position="546"/>
    </location>
</feature>
<dbReference type="PROSITE" id="PS50158">
    <property type="entry name" value="ZF_CCHC"/>
    <property type="match status" value="1"/>
</dbReference>
<dbReference type="GO" id="GO:0008270">
    <property type="term" value="F:zinc ion binding"/>
    <property type="evidence" value="ECO:0007669"/>
    <property type="project" value="UniProtKB-KW"/>
</dbReference>
<name>A0A6L2P2F1_TANCI</name>
<accession>A0A6L2P2F1</accession>
<reference evidence="4" key="1">
    <citation type="journal article" date="2019" name="Sci. Rep.">
        <title>Draft genome of Tanacetum cinerariifolium, the natural source of mosquito coil.</title>
        <authorList>
            <person name="Yamashiro T."/>
            <person name="Shiraishi A."/>
            <person name="Satake H."/>
            <person name="Nakayama K."/>
        </authorList>
    </citation>
    <scope>NUCLEOTIDE SEQUENCE</scope>
</reference>
<feature type="region of interest" description="Disordered" evidence="2">
    <location>
        <begin position="211"/>
        <end position="230"/>
    </location>
</feature>
<feature type="domain" description="CCHC-type" evidence="3">
    <location>
        <begin position="293"/>
        <end position="309"/>
    </location>
</feature>
<dbReference type="SMART" id="SM00343">
    <property type="entry name" value="ZnF_C2HC"/>
    <property type="match status" value="2"/>
</dbReference>
<gene>
    <name evidence="4" type="ORF">Tci_064676</name>
</gene>
<dbReference type="InterPro" id="IPR036875">
    <property type="entry name" value="Znf_CCHC_sf"/>
</dbReference>
<evidence type="ECO:0000259" key="3">
    <source>
        <dbReference type="PROSITE" id="PS50158"/>
    </source>
</evidence>
<dbReference type="AlphaFoldDB" id="A0A6L2P2F1"/>
<comment type="caution">
    <text evidence="4">The sequence shown here is derived from an EMBL/GenBank/DDBJ whole genome shotgun (WGS) entry which is preliminary data.</text>
</comment>
<dbReference type="InterPro" id="IPR001878">
    <property type="entry name" value="Znf_CCHC"/>
</dbReference>
<dbReference type="SUPFAM" id="SSF57756">
    <property type="entry name" value="Retrovirus zinc finger-like domains"/>
    <property type="match status" value="2"/>
</dbReference>
<organism evidence="4">
    <name type="scientific">Tanacetum cinerariifolium</name>
    <name type="common">Dalmatian daisy</name>
    <name type="synonym">Chrysanthemum cinerariifolium</name>
    <dbReference type="NCBI Taxonomy" id="118510"/>
    <lineage>
        <taxon>Eukaryota</taxon>
        <taxon>Viridiplantae</taxon>
        <taxon>Streptophyta</taxon>
        <taxon>Embryophyta</taxon>
        <taxon>Tracheophyta</taxon>
        <taxon>Spermatophyta</taxon>
        <taxon>Magnoliopsida</taxon>
        <taxon>eudicotyledons</taxon>
        <taxon>Gunneridae</taxon>
        <taxon>Pentapetalae</taxon>
        <taxon>asterids</taxon>
        <taxon>campanulids</taxon>
        <taxon>Asterales</taxon>
        <taxon>Asteraceae</taxon>
        <taxon>Asteroideae</taxon>
        <taxon>Anthemideae</taxon>
        <taxon>Anthemidinae</taxon>
        <taxon>Tanacetum</taxon>
    </lineage>
</organism>
<dbReference type="EMBL" id="BKCJ010010691">
    <property type="protein sequence ID" value="GEU92698.1"/>
    <property type="molecule type" value="Genomic_DNA"/>
</dbReference>
<evidence type="ECO:0000313" key="4">
    <source>
        <dbReference type="EMBL" id="GEU92698.1"/>
    </source>
</evidence>
<proteinExistence type="predicted"/>
<feature type="compositionally biased region" description="Basic and acidic residues" evidence="2">
    <location>
        <begin position="524"/>
        <end position="536"/>
    </location>
</feature>
<dbReference type="GO" id="GO:0003676">
    <property type="term" value="F:nucleic acid binding"/>
    <property type="evidence" value="ECO:0007669"/>
    <property type="project" value="InterPro"/>
</dbReference>
<keyword evidence="1" id="KW-0479">Metal-binding</keyword>
<feature type="region of interest" description="Disordered" evidence="2">
    <location>
        <begin position="415"/>
        <end position="443"/>
    </location>
</feature>
<keyword evidence="1" id="KW-0862">Zinc</keyword>
<dbReference type="Pfam" id="PF14223">
    <property type="entry name" value="Retrotran_gag_2"/>
    <property type="match status" value="1"/>
</dbReference>
<keyword evidence="1" id="KW-0863">Zinc-finger</keyword>
<protein>
    <recommendedName>
        <fullName evidence="3">CCHC-type domain-containing protein</fullName>
    </recommendedName>
</protein>
<evidence type="ECO:0000256" key="1">
    <source>
        <dbReference type="PROSITE-ProRule" id="PRU00047"/>
    </source>
</evidence>
<dbReference type="Gene3D" id="4.10.60.10">
    <property type="entry name" value="Zinc finger, CCHC-type"/>
    <property type="match status" value="1"/>
</dbReference>
<sequence length="546" mass="61763">MALPNKHQLKFNIHKDAKSLIGASSESLDQIHDRLQKLISQLEILGENISHEDINFKILRSLPSEWKTHTLIWRIKADLEEQSLDDLFNNLKIYKAKGNCSFHSRQNTQNIAFVSSNNTDSLNESDTAAPSISAASSKAKVSTLPNVDSLSDAEMDLKWQMAMLTMRAKRFLKRTERNLGANGTYTIGFDMSKVECYNCHIRGYFARECRSPRDNRNKKPTRRTVQAEVSTSNALVSQYNEDLKQIDADDLEEDLKWQMAMLTMRARRFIQRTGRNLCANGTATIGFNMSIVKCYNCQKRCHFSRECRSPKDNRNKDTPRRTVLMEVSTSNALVYQCDAVGGYDWSFQVDEEPTNYAFMAYASSGSSSSSGSNNETSSKNLSKLLESQVNDKTGLGYDSQVFNSQVFDCEELNSYESDDSVPKSPVNDRYKSGEGYHVVPPPYSETFMPPKPDLVFNDAPNASETVANVFNVESSPSKDISKTLRLDAPVIEDWISDFDDETKNESVPQQKEPSFVPTFKHAKTPRESVKKVEHPKQTKNLRTGNQ</sequence>
<evidence type="ECO:0000256" key="2">
    <source>
        <dbReference type="SAM" id="MobiDB-lite"/>
    </source>
</evidence>